<gene>
    <name evidence="2" type="ORF">I5907_01765</name>
</gene>
<dbReference type="AlphaFoldDB" id="A0A931E3M1"/>
<accession>A0A931E3M1</accession>
<evidence type="ECO:0000313" key="3">
    <source>
        <dbReference type="Proteomes" id="UP000628448"/>
    </source>
</evidence>
<evidence type="ECO:0000256" key="1">
    <source>
        <dbReference type="SAM" id="SignalP"/>
    </source>
</evidence>
<dbReference type="RefSeq" id="WP_196989028.1">
    <property type="nucleotide sequence ID" value="NZ_JADWYR010000001.1"/>
</dbReference>
<proteinExistence type="predicted"/>
<name>A0A931E3M1_9BACT</name>
<organism evidence="2 3">
    <name type="scientific">Panacibacter microcysteis</name>
    <dbReference type="NCBI Taxonomy" id="2793269"/>
    <lineage>
        <taxon>Bacteria</taxon>
        <taxon>Pseudomonadati</taxon>
        <taxon>Bacteroidota</taxon>
        <taxon>Chitinophagia</taxon>
        <taxon>Chitinophagales</taxon>
        <taxon>Chitinophagaceae</taxon>
        <taxon>Panacibacter</taxon>
    </lineage>
</organism>
<dbReference type="EMBL" id="JADWYR010000001">
    <property type="protein sequence ID" value="MBG9374946.1"/>
    <property type="molecule type" value="Genomic_DNA"/>
</dbReference>
<keyword evidence="3" id="KW-1185">Reference proteome</keyword>
<feature type="signal peptide" evidence="1">
    <location>
        <begin position="1"/>
        <end position="19"/>
    </location>
</feature>
<reference evidence="2" key="1">
    <citation type="submission" date="2020-11" db="EMBL/GenBank/DDBJ databases">
        <title>Bacterial whole genome sequence for Panacibacter sp. DH6.</title>
        <authorList>
            <person name="Le V."/>
            <person name="Ko S."/>
            <person name="Ahn C.-Y."/>
            <person name="Oh H.-M."/>
        </authorList>
    </citation>
    <scope>NUCLEOTIDE SEQUENCE</scope>
    <source>
        <strain evidence="2">DH6</strain>
    </source>
</reference>
<protein>
    <submittedName>
        <fullName evidence="2">T9SS type A sorting domain-containing protein</fullName>
    </submittedName>
</protein>
<feature type="chain" id="PRO_5037802377" evidence="1">
    <location>
        <begin position="20"/>
        <end position="136"/>
    </location>
</feature>
<keyword evidence="1" id="KW-0732">Signal</keyword>
<sequence>MKKSIMYLVLLSIAFTASATRTLTNSFSEKEISVKNSIKEDSSANNIEKDVEPAHVRKAPRPLKVFDVYPTRANKIIYIRITGKQVVSMTNGDGRQIFKTAIREKATVDLSILPEGNYQLKDEKTGVVKQFIIIRS</sequence>
<evidence type="ECO:0000313" key="2">
    <source>
        <dbReference type="EMBL" id="MBG9374946.1"/>
    </source>
</evidence>
<dbReference type="Proteomes" id="UP000628448">
    <property type="component" value="Unassembled WGS sequence"/>
</dbReference>
<comment type="caution">
    <text evidence="2">The sequence shown here is derived from an EMBL/GenBank/DDBJ whole genome shotgun (WGS) entry which is preliminary data.</text>
</comment>